<dbReference type="Gene3D" id="3.40.50.1820">
    <property type="entry name" value="alpha/beta hydrolase"/>
    <property type="match status" value="1"/>
</dbReference>
<proteinExistence type="predicted"/>
<keyword evidence="1" id="KW-0732">Signal</keyword>
<dbReference type="AlphaFoldDB" id="A0A0C2D1X0"/>
<comment type="caution">
    <text evidence="2">The sequence shown here is derived from an EMBL/GenBank/DDBJ whole genome shotgun (WGS) entry which is preliminary data.</text>
</comment>
<sequence>MSWLARFALLLCIGLSAVAMVACAGRNATPPRYKPVAELDRCRPGECVAAELGFRRWANAEHFRGRMPYHCDAGSELDGPPDPQVTRMIFVVHGVVGPSAAQLERLREPPGLYQLRGVANALARAQRLDPNLDPDSIAIVAPTFQRTHGWQPYTDEDKRAWTWSGSTYNTGTQAAPRESGVGFVKADAVSSFDVIDEFLRAALVKFPKLESVVIVGHSAGGQTVHRYALLGTGVHEHLEQEGIHVRYIPANPGLYAFPMMTRKLPPGQASVRPGVGRGDTHDWRWAAPRGCKGYDEWGYGLGGLNRVAADRATRAADYAIARYLRPIDRKLARQAQHNPGSATWAKAARAALRLQYASREIWHIQAANDHEDTFGTNCRATVQGRSRFERFSNFQQAWTQLVGIPAPNLHFIALEGASHPHSSRVVYASDAGVHLLFY</sequence>
<dbReference type="PANTHER" id="PTHR35560">
    <property type="entry name" value="BLL0132 PROTEIN"/>
    <property type="match status" value="1"/>
</dbReference>
<name>A0A0C2D1X0_9BACT</name>
<dbReference type="PROSITE" id="PS51257">
    <property type="entry name" value="PROKAR_LIPOPROTEIN"/>
    <property type="match status" value="1"/>
</dbReference>
<accession>A0A0C2D1X0</accession>
<dbReference type="SUPFAM" id="SSF53474">
    <property type="entry name" value="alpha/beta-Hydrolases"/>
    <property type="match status" value="1"/>
</dbReference>
<dbReference type="PANTHER" id="PTHR35560:SF3">
    <property type="entry name" value="PEPTIDASE S9 PROLYL OLIGOPEPTIDASE CATALYTIC DOMAIN-CONTAINING PROTEIN"/>
    <property type="match status" value="1"/>
</dbReference>
<evidence type="ECO:0000313" key="2">
    <source>
        <dbReference type="EMBL" id="KIG17211.1"/>
    </source>
</evidence>
<protein>
    <submittedName>
        <fullName evidence="2">Putative exported protein</fullName>
    </submittedName>
</protein>
<dbReference type="EMBL" id="JMCC02000028">
    <property type="protein sequence ID" value="KIG17211.1"/>
    <property type="molecule type" value="Genomic_DNA"/>
</dbReference>
<reference evidence="2 3" key="1">
    <citation type="submission" date="2014-12" db="EMBL/GenBank/DDBJ databases">
        <title>Genome assembly of Enhygromyxa salina DSM 15201.</title>
        <authorList>
            <person name="Sharma G."/>
            <person name="Subramanian S."/>
        </authorList>
    </citation>
    <scope>NUCLEOTIDE SEQUENCE [LARGE SCALE GENOMIC DNA]</scope>
    <source>
        <strain evidence="2 3">DSM 15201</strain>
    </source>
</reference>
<gene>
    <name evidence="2" type="ORF">DB30_03524</name>
</gene>
<evidence type="ECO:0000313" key="3">
    <source>
        <dbReference type="Proteomes" id="UP000031599"/>
    </source>
</evidence>
<dbReference type="InterPro" id="IPR029058">
    <property type="entry name" value="AB_hydrolase_fold"/>
</dbReference>
<feature type="chain" id="PRO_5002163998" evidence="1">
    <location>
        <begin position="25"/>
        <end position="438"/>
    </location>
</feature>
<feature type="signal peptide" evidence="1">
    <location>
        <begin position="1"/>
        <end position="24"/>
    </location>
</feature>
<organism evidence="2 3">
    <name type="scientific">Enhygromyxa salina</name>
    <dbReference type="NCBI Taxonomy" id="215803"/>
    <lineage>
        <taxon>Bacteria</taxon>
        <taxon>Pseudomonadati</taxon>
        <taxon>Myxococcota</taxon>
        <taxon>Polyangia</taxon>
        <taxon>Nannocystales</taxon>
        <taxon>Nannocystaceae</taxon>
        <taxon>Enhygromyxa</taxon>
    </lineage>
</organism>
<dbReference type="RefSeq" id="WP_052548526.1">
    <property type="nucleotide sequence ID" value="NZ_JMCC02000028.1"/>
</dbReference>
<dbReference type="Proteomes" id="UP000031599">
    <property type="component" value="Unassembled WGS sequence"/>
</dbReference>
<evidence type="ECO:0000256" key="1">
    <source>
        <dbReference type="SAM" id="SignalP"/>
    </source>
</evidence>